<organism evidence="1 2">
    <name type="scientific">Alkalicoccobacillus porphyridii</name>
    <dbReference type="NCBI Taxonomy" id="2597270"/>
    <lineage>
        <taxon>Bacteria</taxon>
        <taxon>Bacillati</taxon>
        <taxon>Bacillota</taxon>
        <taxon>Bacilli</taxon>
        <taxon>Bacillales</taxon>
        <taxon>Bacillaceae</taxon>
        <taxon>Alkalicoccobacillus</taxon>
    </lineage>
</organism>
<evidence type="ECO:0000313" key="2">
    <source>
        <dbReference type="Proteomes" id="UP000318521"/>
    </source>
</evidence>
<sequence length="301" mass="36153">MRVTFEEKTYESYFNNELDNRSKIYFPPGQYQEGFLGFDSSAFTEDIELWRYLGHPWLPNLPFEGIKLRRIADEMEHFLSIKIRNMPSISVNLLFQYKKPEYITTSLGKEWNKWSQPYYRYEIYREQQELLMNIHSKLGDRVLVIYASPALLSNDELVNAHMNRKIIEFSNFRKASELNTHHRNTYIKAGNYSIACSDPEFLDNFDLINEINNFKRSKTDMDLNNIDIINNFRNSLIELINKDLYISNSFNKLNEKISEFQNHELLYTFLVLKNFRLLTGMQWVIKFEDEEKFKKKRIHIK</sequence>
<dbReference type="EMBL" id="VLXZ01000003">
    <property type="protein sequence ID" value="TSB47506.1"/>
    <property type="molecule type" value="Genomic_DNA"/>
</dbReference>
<protein>
    <submittedName>
        <fullName evidence="1">Uncharacterized protein</fullName>
    </submittedName>
</protein>
<evidence type="ECO:0000313" key="1">
    <source>
        <dbReference type="EMBL" id="TSB47506.1"/>
    </source>
</evidence>
<keyword evidence="2" id="KW-1185">Reference proteome</keyword>
<dbReference type="RefSeq" id="WP_143848006.1">
    <property type="nucleotide sequence ID" value="NZ_VLXZ01000003.1"/>
</dbReference>
<reference evidence="1 2" key="1">
    <citation type="submission" date="2019-07" db="EMBL/GenBank/DDBJ databases">
        <authorList>
            <person name="Park Y.J."/>
            <person name="Jeong S.E."/>
            <person name="Jung H.S."/>
        </authorList>
    </citation>
    <scope>NUCLEOTIDE SEQUENCE [LARGE SCALE GENOMIC DNA]</scope>
    <source>
        <strain evidence="2">P16(2019)</strain>
    </source>
</reference>
<dbReference type="Proteomes" id="UP000318521">
    <property type="component" value="Unassembled WGS sequence"/>
</dbReference>
<comment type="caution">
    <text evidence="1">The sequence shown here is derived from an EMBL/GenBank/DDBJ whole genome shotgun (WGS) entry which is preliminary data.</text>
</comment>
<accession>A0A554A1I5</accession>
<dbReference type="AlphaFoldDB" id="A0A554A1I5"/>
<proteinExistence type="predicted"/>
<gene>
    <name evidence="1" type="ORF">FN960_07155</name>
</gene>
<name>A0A554A1I5_9BACI</name>
<dbReference type="OrthoDB" id="2843252at2"/>